<keyword evidence="3" id="KW-1185">Reference proteome</keyword>
<organism evidence="2 3">
    <name type="scientific">Actinoplanes cyaneus</name>
    <dbReference type="NCBI Taxonomy" id="52696"/>
    <lineage>
        <taxon>Bacteria</taxon>
        <taxon>Bacillati</taxon>
        <taxon>Actinomycetota</taxon>
        <taxon>Actinomycetes</taxon>
        <taxon>Micromonosporales</taxon>
        <taxon>Micromonosporaceae</taxon>
        <taxon>Actinoplanes</taxon>
    </lineage>
</organism>
<reference evidence="2" key="1">
    <citation type="submission" date="2021-01" db="EMBL/GenBank/DDBJ databases">
        <title>Whole genome shotgun sequence of Actinoplanes cyaneus NBRC 14990.</title>
        <authorList>
            <person name="Komaki H."/>
            <person name="Tamura T."/>
        </authorList>
    </citation>
    <scope>NUCLEOTIDE SEQUENCE</scope>
    <source>
        <strain evidence="2">NBRC 14990</strain>
    </source>
</reference>
<protein>
    <recommendedName>
        <fullName evidence="1">Orc1-like AAA ATPase domain-containing protein</fullName>
    </recommendedName>
</protein>
<dbReference type="EMBL" id="BOMH01000041">
    <property type="protein sequence ID" value="GID67653.1"/>
    <property type="molecule type" value="Genomic_DNA"/>
</dbReference>
<accession>A0A919ILM0</accession>
<evidence type="ECO:0000259" key="1">
    <source>
        <dbReference type="Pfam" id="PF13191"/>
    </source>
</evidence>
<dbReference type="Proteomes" id="UP000619479">
    <property type="component" value="Unassembled WGS sequence"/>
</dbReference>
<sequence length="1560" mass="168775">MVQRRVEPIVSDPAMLWLALLPYWTGEAAEVAGFPVPGSPATPFGERLSTFIADAEQQRRAQRSGALRPERMAMVEFWSPPDRQADELRAAVAELGGPAVVAQARLIADRLAEAVLDLPFAPVMEYWVEIARADREHRPDLAFLGMVRSLCRTDQRTAAADLITAAETAEPIAAVPLRDAIDAAHRLLHLANRRSDDAKALRDFQPRPEWAAALRDLLRRDDGTAWAMHLVGPGGTGKTSFIRYVTAGGFTRENGLTRIAAARVDFDHVSPAYPAGSPAQLLVELADELAAEADDAAGEQALMDCYAAARSANASGGPVDEAVRCFAALLTALGRPVLLMLDTCEELSRLDPADAPDAAVDMMFDLLGRVHAAVPGVRVLLSGRRRLHPRQPEWHGMTILPARGFRQAEALTFLTRPDGSDRMTPDLVELVLELSPERGEPDPRERRFSPYDLALYRQWWVAEKSITADALRDSGRLAYVEARIVKRLSPELLACLPAVALLGRFDEFMLAPALPAGTDAAAVLAELARQDWTDTDTDPASGSLILDVDEELRRALLDWCRSHEETRLWRARETLVVELAEQIRTRELGEISTAQLLCTLRLARPAGAVVLWEQVEGRTTEPADWRWIERVCPRLLGVIAEPPGVPEGDDGLAGNVLLGAAVRATALAAAARTGRELDRAGEWRAIRASLSGRAGDVADRLDIRAGLGEIAAGELPERLGDVTVLLRRAARFPGKLDGGVAAAIEAVADGNPAEAGRSELVASVREWQTITADPVVDATLRVCLARLDGDRCPLRTTDERAVRRTATHRSRWADWLAPPSGLLRLYLFQARQAHENGGPLLALPLPAWEAEAQAHRGWVDADRLLSQCLALRLGHGTVPAEHLERMLSYATARLRDPARLRLHTSIRPLFVTVSHGLFMLGAPHRARLLLEQRLAAIRQARAAGWRIEAGAARAALIDLARRMRDRAVMYAVADEDRAGRAWIAAALIDGDPPPRDTPEDGASPWRWHRRWQATSVNPGSGLALVPEPPDLTAAGDDPLLAGLLSGDAAEVAAVGGGPGTARLTAWSLTHERGLPQPSGDDVLTTVRPLLAAARPEELGRLGKALLDRVPPLCVALIALELGEQRALRDPRGAYALLELAAACAEARNPVLALQAVTLRALALVHTGEPPARAAAKAAVLSLNTAYERMREHLPAPEELPEWASLVEADTSPPAWAGWLARIRVAVAGLARARGLPGPVAPARADGSVELYPAAFGVHAPRELTETAATELTPVPRVGWRVQLAWVRKAVRAAVNPRITFRITPRSRQLTISVDGVPADWLATGGGTGDGSLRRRILTPRASGTVELGPGDEVPDLPPSMREAFRAPGKSRLVTRLLVNPSDQVRFWEAEIMDRLGVAPRETAAGWYRPWNRTGEPPHRPGPQRVVRLVGEPVRTRAVFQTGPPEVTRRTPEEIAALGADLIVLQVAVTAESAGGAPVRDVDALRFAVRCMDAGTRNVLLATESTATVQQWIAERSAALDARGTAPTPLELVDLARDLRCELAGDSAQHAVLFLTEGEDA</sequence>
<evidence type="ECO:0000313" key="2">
    <source>
        <dbReference type="EMBL" id="GID67653.1"/>
    </source>
</evidence>
<dbReference type="Gene3D" id="3.40.50.300">
    <property type="entry name" value="P-loop containing nucleotide triphosphate hydrolases"/>
    <property type="match status" value="1"/>
</dbReference>
<comment type="caution">
    <text evidence="2">The sequence shown here is derived from an EMBL/GenBank/DDBJ whole genome shotgun (WGS) entry which is preliminary data.</text>
</comment>
<dbReference type="InterPro" id="IPR027417">
    <property type="entry name" value="P-loop_NTPase"/>
</dbReference>
<dbReference type="Pfam" id="PF13191">
    <property type="entry name" value="AAA_16"/>
    <property type="match status" value="1"/>
</dbReference>
<dbReference type="InterPro" id="IPR041664">
    <property type="entry name" value="AAA_16"/>
</dbReference>
<evidence type="ECO:0000313" key="3">
    <source>
        <dbReference type="Proteomes" id="UP000619479"/>
    </source>
</evidence>
<name>A0A919ILM0_9ACTN</name>
<gene>
    <name evidence="2" type="ORF">Acy02nite_55340</name>
</gene>
<dbReference type="SUPFAM" id="SSF52540">
    <property type="entry name" value="P-loop containing nucleoside triphosphate hydrolases"/>
    <property type="match status" value="1"/>
</dbReference>
<proteinExistence type="predicted"/>
<feature type="domain" description="Orc1-like AAA ATPase" evidence="1">
    <location>
        <begin position="212"/>
        <end position="351"/>
    </location>
</feature>